<dbReference type="OrthoDB" id="3237761at2759"/>
<evidence type="ECO:0000313" key="1">
    <source>
        <dbReference type="EMBL" id="KJA18564.1"/>
    </source>
</evidence>
<gene>
    <name evidence="1" type="ORF">HYPSUDRAFT_57049</name>
</gene>
<dbReference type="Proteomes" id="UP000054270">
    <property type="component" value="Unassembled WGS sequence"/>
</dbReference>
<protein>
    <submittedName>
        <fullName evidence="1">Uncharacterized protein</fullName>
    </submittedName>
</protein>
<dbReference type="EMBL" id="KN817587">
    <property type="protein sequence ID" value="KJA18564.1"/>
    <property type="molecule type" value="Genomic_DNA"/>
</dbReference>
<dbReference type="AlphaFoldDB" id="A0A0D2NHX9"/>
<name>A0A0D2NHX9_HYPSF</name>
<organism evidence="1 2">
    <name type="scientific">Hypholoma sublateritium (strain FD-334 SS-4)</name>
    <dbReference type="NCBI Taxonomy" id="945553"/>
    <lineage>
        <taxon>Eukaryota</taxon>
        <taxon>Fungi</taxon>
        <taxon>Dikarya</taxon>
        <taxon>Basidiomycota</taxon>
        <taxon>Agaricomycotina</taxon>
        <taxon>Agaricomycetes</taxon>
        <taxon>Agaricomycetidae</taxon>
        <taxon>Agaricales</taxon>
        <taxon>Agaricineae</taxon>
        <taxon>Strophariaceae</taxon>
        <taxon>Hypholoma</taxon>
    </lineage>
</organism>
<accession>A0A0D2NHX9</accession>
<proteinExistence type="predicted"/>
<reference evidence="2" key="1">
    <citation type="submission" date="2014-04" db="EMBL/GenBank/DDBJ databases">
        <title>Evolutionary Origins and Diversification of the Mycorrhizal Mutualists.</title>
        <authorList>
            <consortium name="DOE Joint Genome Institute"/>
            <consortium name="Mycorrhizal Genomics Consortium"/>
            <person name="Kohler A."/>
            <person name="Kuo A."/>
            <person name="Nagy L.G."/>
            <person name="Floudas D."/>
            <person name="Copeland A."/>
            <person name="Barry K.W."/>
            <person name="Cichocki N."/>
            <person name="Veneault-Fourrey C."/>
            <person name="LaButti K."/>
            <person name="Lindquist E.A."/>
            <person name="Lipzen A."/>
            <person name="Lundell T."/>
            <person name="Morin E."/>
            <person name="Murat C."/>
            <person name="Riley R."/>
            <person name="Ohm R."/>
            <person name="Sun H."/>
            <person name="Tunlid A."/>
            <person name="Henrissat B."/>
            <person name="Grigoriev I.V."/>
            <person name="Hibbett D.S."/>
            <person name="Martin F."/>
        </authorList>
    </citation>
    <scope>NUCLEOTIDE SEQUENCE [LARGE SCALE GENOMIC DNA]</scope>
    <source>
        <strain evidence="2">FD-334 SS-4</strain>
    </source>
</reference>
<evidence type="ECO:0000313" key="2">
    <source>
        <dbReference type="Proteomes" id="UP000054270"/>
    </source>
</evidence>
<sequence>MNVFPAGARVFFWTAEGQVEYAVVRSSSRLPDGTQILVLQIEGSNRVATLPYSSVIDNPQINKKAASITSVPHKPHVRLCLCHASKYAIQEIEGNIQKRRHRCISLLRNESYNYTGTGPAADAR</sequence>
<keyword evidence="2" id="KW-1185">Reference proteome</keyword>